<dbReference type="Pfam" id="PF05725">
    <property type="entry name" value="FNIP"/>
    <property type="match status" value="2"/>
</dbReference>
<organism evidence="2 3">
    <name type="scientific">Tieghemostelium lacteum</name>
    <name type="common">Slime mold</name>
    <name type="synonym">Dictyostelium lacteum</name>
    <dbReference type="NCBI Taxonomy" id="361077"/>
    <lineage>
        <taxon>Eukaryota</taxon>
        <taxon>Amoebozoa</taxon>
        <taxon>Evosea</taxon>
        <taxon>Eumycetozoa</taxon>
        <taxon>Dictyostelia</taxon>
        <taxon>Dictyosteliales</taxon>
        <taxon>Raperosteliaceae</taxon>
        <taxon>Tieghemostelium</taxon>
    </lineage>
</organism>
<keyword evidence="1" id="KW-0677">Repeat</keyword>
<name>A0A151Z5C9_TIELA</name>
<dbReference type="InterPro" id="IPR008615">
    <property type="entry name" value="FNIP"/>
</dbReference>
<proteinExistence type="predicted"/>
<comment type="caution">
    <text evidence="2">The sequence shown here is derived from an EMBL/GenBank/DDBJ whole genome shotgun (WGS) entry which is preliminary data.</text>
</comment>
<evidence type="ECO:0000256" key="1">
    <source>
        <dbReference type="ARBA" id="ARBA00022737"/>
    </source>
</evidence>
<dbReference type="FunCoup" id="A0A151Z5C9">
    <property type="interactions" value="123"/>
</dbReference>
<dbReference type="OrthoDB" id="24291at2759"/>
<protein>
    <submittedName>
        <fullName evidence="2">Putative calmodulin-binding protein</fullName>
    </submittedName>
</protein>
<dbReference type="PANTHER" id="PTHR32134:SF169">
    <property type="entry name" value="FNIP REPEAT-CONTAINING PROTEIN-RELATED"/>
    <property type="match status" value="1"/>
</dbReference>
<dbReference type="PANTHER" id="PTHR32134">
    <property type="entry name" value="FNIP REPEAT-CONTAINING PROTEIN"/>
    <property type="match status" value="1"/>
</dbReference>
<accession>A0A151Z5C9</accession>
<keyword evidence="3" id="KW-1185">Reference proteome</keyword>
<dbReference type="InterPro" id="IPR051251">
    <property type="entry name" value="STK_FNIP-Repeat"/>
</dbReference>
<sequence length="498" mass="56997">MNIFRSINKTTINDSYSRLTVHEKFQRLPRSFQYLEIFDQTEYIYFKEMIGEASFYIKKLNITHPPKSLNFIEFNGLFTNITSLVLGSGYYNSKNPGIFEIADFKLPRTVRSLNLGYGFQLKLKIGTLPETLTELSIHYSFEYEGFQWVGDLCEPLQSFAIGAPRLQDPIPKGLFPSSLKRIRILMDNDILDDLPSGLEELYISSRRLSKLNSSGWLPNSLRIVILINFNEPFQSGTFPDSLEKLVLDKFNQPILPNTLPKNLKVLEIPTYEHDIISEGILPDTIEHLKIPKVYIKNVKRSLPSSLLHLVLTEYDTAVPIEPDIIPVSLKTITVSYPCVSNGSLLKCTNLKSLSLHYPVYSYPTDLTSNFPNQLTELTIPYLTYKSFKSGDLNSLTHLTVSIGIYQKKSVIFDFDSKYLPPAIELLDLGPYTNCQFLSNSTLPKSLRIFKVGHQYTNIFPKNLLPPFLVKLYLPLKQKETILKHCKIPFYCSFVQSKL</sequence>
<dbReference type="InParanoid" id="A0A151Z5C9"/>
<dbReference type="SUPFAM" id="SSF52058">
    <property type="entry name" value="L domain-like"/>
    <property type="match status" value="1"/>
</dbReference>
<dbReference type="Proteomes" id="UP000076078">
    <property type="component" value="Unassembled WGS sequence"/>
</dbReference>
<gene>
    <name evidence="2" type="ORF">DLAC_10352</name>
</gene>
<reference evidence="2 3" key="1">
    <citation type="submission" date="2015-12" db="EMBL/GenBank/DDBJ databases">
        <title>Dictyostelia acquired genes for synthesis and detection of signals that induce cell-type specialization by lateral gene transfer from prokaryotes.</title>
        <authorList>
            <person name="Gloeckner G."/>
            <person name="Schaap P."/>
        </authorList>
    </citation>
    <scope>NUCLEOTIDE SEQUENCE [LARGE SCALE GENOMIC DNA]</scope>
    <source>
        <strain evidence="2 3">TK</strain>
    </source>
</reference>
<dbReference type="AlphaFoldDB" id="A0A151Z5C9"/>
<evidence type="ECO:0000313" key="3">
    <source>
        <dbReference type="Proteomes" id="UP000076078"/>
    </source>
</evidence>
<dbReference type="EMBL" id="LODT01000042">
    <property type="protein sequence ID" value="KYQ89117.1"/>
    <property type="molecule type" value="Genomic_DNA"/>
</dbReference>
<dbReference type="STRING" id="361077.A0A151Z5C9"/>
<evidence type="ECO:0000313" key="2">
    <source>
        <dbReference type="EMBL" id="KYQ89117.1"/>
    </source>
</evidence>